<sequence length="511" mass="55990">MAQRPREAPSAKSVQASQPRSNWTTEGKQLQSIYDTYAENIHAISIRADSNSSLSGYGTLTGQGTRRSRNSMAWRLSSWQTGFHLVSFMAGSGLVFMPFALVEMDWYGLLVLGVAAVISIYTMQLLVEAMDILRWSSGKSVTYADLSRECFGPMAAYATDFLIYGGYLVNATGYLTIVAACLSAMTGARFGVMLVVVCAGVWFHVLVKSLKALAVFSAINVGIAFWIEVVIFGDATYPLKQIALDKSAFTFGTADLSDESLFIKFAYSFTLAVGGFFCHSILPMVYNAMEDHRQCSKVAMRSQLSTLGFFYLPICVVTYAVYGDTLQAPVFFNMRNAIVRNLAIVLYCIHLLLSYTVTIFPLQRALEQRILQPNTTSPSRLEEKRQSSILLAASAHGSGDSLASKDESSQEDSLLRRHERLVQIVSRTMVLLLTATLAYFFQLNTMGTLVGMIVPVTMLSLVLPCVFYWKLCTEEAGCLDKLAIIAIVSLACLSMAASASVVLRVSATIAP</sequence>
<keyword evidence="9" id="KW-1185">Reference proteome</keyword>
<feature type="compositionally biased region" description="Polar residues" evidence="5">
    <location>
        <begin position="12"/>
        <end position="25"/>
    </location>
</feature>
<feature type="transmembrane region" description="Helical" evidence="6">
    <location>
        <begin position="482"/>
        <end position="503"/>
    </location>
</feature>
<organism evidence="8 9">
    <name type="scientific">Pythium oligandrum</name>
    <name type="common">Mycoparasitic fungus</name>
    <dbReference type="NCBI Taxonomy" id="41045"/>
    <lineage>
        <taxon>Eukaryota</taxon>
        <taxon>Sar</taxon>
        <taxon>Stramenopiles</taxon>
        <taxon>Oomycota</taxon>
        <taxon>Peronosporomycetes</taxon>
        <taxon>Pythiales</taxon>
        <taxon>Pythiaceae</taxon>
        <taxon>Pythium</taxon>
    </lineage>
</organism>
<dbReference type="Pfam" id="PF01490">
    <property type="entry name" value="Aa_trans"/>
    <property type="match status" value="1"/>
</dbReference>
<comment type="caution">
    <text evidence="8">The sequence shown here is derived from an EMBL/GenBank/DDBJ whole genome shotgun (WGS) entry which is preliminary data.</text>
</comment>
<evidence type="ECO:0000256" key="3">
    <source>
        <dbReference type="ARBA" id="ARBA00022989"/>
    </source>
</evidence>
<feature type="transmembrane region" description="Helical" evidence="6">
    <location>
        <begin position="76"/>
        <end position="100"/>
    </location>
</feature>
<evidence type="ECO:0000259" key="7">
    <source>
        <dbReference type="Pfam" id="PF01490"/>
    </source>
</evidence>
<evidence type="ECO:0000313" key="9">
    <source>
        <dbReference type="Proteomes" id="UP000794436"/>
    </source>
</evidence>
<comment type="subcellular location">
    <subcellularLocation>
        <location evidence="1">Membrane</location>
        <topology evidence="1">Multi-pass membrane protein</topology>
    </subcellularLocation>
</comment>
<feature type="transmembrane region" description="Helical" evidence="6">
    <location>
        <begin position="175"/>
        <end position="205"/>
    </location>
</feature>
<keyword evidence="3 6" id="KW-1133">Transmembrane helix</keyword>
<name>A0A8K1CPX4_PYTOL</name>
<dbReference type="AlphaFoldDB" id="A0A8K1CPX4"/>
<reference evidence="8" key="1">
    <citation type="submission" date="2019-03" db="EMBL/GenBank/DDBJ databases">
        <title>Long read genome sequence of the mycoparasitic Pythium oligandrum ATCC 38472 isolated from sugarbeet rhizosphere.</title>
        <authorList>
            <person name="Gaulin E."/>
        </authorList>
    </citation>
    <scope>NUCLEOTIDE SEQUENCE</scope>
    <source>
        <strain evidence="8">ATCC 38472_TT</strain>
    </source>
</reference>
<dbReference type="GO" id="GO:0015179">
    <property type="term" value="F:L-amino acid transmembrane transporter activity"/>
    <property type="evidence" value="ECO:0007669"/>
    <property type="project" value="TreeGrafter"/>
</dbReference>
<feature type="transmembrane region" description="Helical" evidence="6">
    <location>
        <begin position="424"/>
        <end position="443"/>
    </location>
</feature>
<evidence type="ECO:0000256" key="5">
    <source>
        <dbReference type="SAM" id="MobiDB-lite"/>
    </source>
</evidence>
<keyword evidence="2 6" id="KW-0812">Transmembrane</keyword>
<feature type="region of interest" description="Disordered" evidence="5">
    <location>
        <begin position="1"/>
        <end position="25"/>
    </location>
</feature>
<feature type="transmembrane region" description="Helical" evidence="6">
    <location>
        <begin position="265"/>
        <end position="286"/>
    </location>
</feature>
<protein>
    <recommendedName>
        <fullName evidence="7">Amino acid transporter transmembrane domain-containing protein</fullName>
    </recommendedName>
</protein>
<evidence type="ECO:0000256" key="4">
    <source>
        <dbReference type="ARBA" id="ARBA00023136"/>
    </source>
</evidence>
<keyword evidence="4 6" id="KW-0472">Membrane</keyword>
<dbReference type="InterPro" id="IPR013057">
    <property type="entry name" value="AA_transpt_TM"/>
</dbReference>
<dbReference type="PANTHER" id="PTHR22950:SF349">
    <property type="entry name" value="AMINO ACID TRANSPORTER TRANSMEMBRANE DOMAIN-CONTAINING PROTEIN"/>
    <property type="match status" value="1"/>
</dbReference>
<evidence type="ECO:0000256" key="2">
    <source>
        <dbReference type="ARBA" id="ARBA00022692"/>
    </source>
</evidence>
<feature type="transmembrane region" description="Helical" evidence="6">
    <location>
        <begin position="212"/>
        <end position="232"/>
    </location>
</feature>
<feature type="domain" description="Amino acid transporter transmembrane" evidence="7">
    <location>
        <begin position="77"/>
        <end position="501"/>
    </location>
</feature>
<feature type="transmembrane region" description="Helical" evidence="6">
    <location>
        <begin position="342"/>
        <end position="362"/>
    </location>
</feature>
<dbReference type="EMBL" id="SPLM01000004">
    <property type="protein sequence ID" value="TMW67449.1"/>
    <property type="molecule type" value="Genomic_DNA"/>
</dbReference>
<feature type="transmembrane region" description="Helical" evidence="6">
    <location>
        <begin position="449"/>
        <end position="470"/>
    </location>
</feature>
<dbReference type="PANTHER" id="PTHR22950">
    <property type="entry name" value="AMINO ACID TRANSPORTER"/>
    <property type="match status" value="1"/>
</dbReference>
<dbReference type="Proteomes" id="UP000794436">
    <property type="component" value="Unassembled WGS sequence"/>
</dbReference>
<gene>
    <name evidence="8" type="ORF">Poli38472_011069</name>
</gene>
<feature type="transmembrane region" description="Helical" evidence="6">
    <location>
        <begin position="298"/>
        <end position="322"/>
    </location>
</feature>
<evidence type="ECO:0000256" key="6">
    <source>
        <dbReference type="SAM" id="Phobius"/>
    </source>
</evidence>
<accession>A0A8K1CPX4</accession>
<evidence type="ECO:0000313" key="8">
    <source>
        <dbReference type="EMBL" id="TMW67449.1"/>
    </source>
</evidence>
<dbReference type="OrthoDB" id="655540at2759"/>
<dbReference type="GO" id="GO:0005774">
    <property type="term" value="C:vacuolar membrane"/>
    <property type="evidence" value="ECO:0007669"/>
    <property type="project" value="TreeGrafter"/>
</dbReference>
<proteinExistence type="predicted"/>
<feature type="transmembrane region" description="Helical" evidence="6">
    <location>
        <begin position="106"/>
        <end position="129"/>
    </location>
</feature>
<evidence type="ECO:0000256" key="1">
    <source>
        <dbReference type="ARBA" id="ARBA00004141"/>
    </source>
</evidence>